<dbReference type="GO" id="GO:0005886">
    <property type="term" value="C:plasma membrane"/>
    <property type="evidence" value="ECO:0007669"/>
    <property type="project" value="UniProtKB-SubCell"/>
</dbReference>
<evidence type="ECO:0000256" key="1">
    <source>
        <dbReference type="ARBA" id="ARBA00004651"/>
    </source>
</evidence>
<feature type="transmembrane region" description="Helical" evidence="9">
    <location>
        <begin position="121"/>
        <end position="145"/>
    </location>
</feature>
<dbReference type="GO" id="GO:0022857">
    <property type="term" value="F:transmembrane transporter activity"/>
    <property type="evidence" value="ECO:0007669"/>
    <property type="project" value="InterPro"/>
</dbReference>
<reference evidence="10 11" key="1">
    <citation type="submission" date="2017-08" db="EMBL/GenBank/DDBJ databases">
        <title>Infants hospitalized years apart are colonized by the same room-sourced microbial strains.</title>
        <authorList>
            <person name="Brooks B."/>
            <person name="Olm M.R."/>
            <person name="Firek B.A."/>
            <person name="Baker R."/>
            <person name="Thomas B.C."/>
            <person name="Morowitz M.J."/>
            <person name="Banfield J.F."/>
        </authorList>
    </citation>
    <scope>NUCLEOTIDE SEQUENCE [LARGE SCALE GENOMIC DNA]</scope>
    <source>
        <strain evidence="10">S2_018_000_R2_101</strain>
    </source>
</reference>
<gene>
    <name evidence="10" type="ORF">DI623_10090</name>
</gene>
<dbReference type="EMBL" id="QFNN01000057">
    <property type="protein sequence ID" value="PZO89495.1"/>
    <property type="molecule type" value="Genomic_DNA"/>
</dbReference>
<feature type="transmembrane region" description="Helical" evidence="9">
    <location>
        <begin position="323"/>
        <end position="343"/>
    </location>
</feature>
<keyword evidence="7 9" id="KW-0472">Membrane</keyword>
<accession>A0A2W5C2G9</accession>
<feature type="transmembrane region" description="Helical" evidence="9">
    <location>
        <begin position="183"/>
        <end position="204"/>
    </location>
</feature>
<organism evidence="10 11">
    <name type="scientific">Sphingomonas sanxanigenens</name>
    <dbReference type="NCBI Taxonomy" id="397260"/>
    <lineage>
        <taxon>Bacteria</taxon>
        <taxon>Pseudomonadati</taxon>
        <taxon>Pseudomonadota</taxon>
        <taxon>Alphaproteobacteria</taxon>
        <taxon>Sphingomonadales</taxon>
        <taxon>Sphingomonadaceae</taxon>
        <taxon>Sphingomonas</taxon>
    </lineage>
</organism>
<keyword evidence="6 9" id="KW-1133">Transmembrane helix</keyword>
<keyword evidence="4" id="KW-1003">Cell membrane</keyword>
<comment type="caution">
    <text evidence="10">The sequence shown here is derived from an EMBL/GenBank/DDBJ whole genome shotgun (WGS) entry which is preliminary data.</text>
</comment>
<evidence type="ECO:0000256" key="9">
    <source>
        <dbReference type="SAM" id="Phobius"/>
    </source>
</evidence>
<evidence type="ECO:0000256" key="3">
    <source>
        <dbReference type="ARBA" id="ARBA00021069"/>
    </source>
</evidence>
<evidence type="ECO:0000256" key="8">
    <source>
        <dbReference type="ARBA" id="ARBA00045636"/>
    </source>
</evidence>
<dbReference type="Pfam" id="PF13520">
    <property type="entry name" value="AA_permease_2"/>
    <property type="match status" value="1"/>
</dbReference>
<evidence type="ECO:0000256" key="6">
    <source>
        <dbReference type="ARBA" id="ARBA00022989"/>
    </source>
</evidence>
<comment type="similarity">
    <text evidence="2">Belongs to the amino acid-polyamine-organocation (APC) superfamily. Basic amino acid/polyamine antiporter (APA) (TC 2.A.3.2) family.</text>
</comment>
<feature type="transmembrane region" description="Helical" evidence="9">
    <location>
        <begin position="225"/>
        <end position="247"/>
    </location>
</feature>
<feature type="transmembrane region" description="Helical" evidence="9">
    <location>
        <begin position="81"/>
        <end position="109"/>
    </location>
</feature>
<dbReference type="InterPro" id="IPR050367">
    <property type="entry name" value="APC_superfamily"/>
</dbReference>
<name>A0A2W5C2G9_9SPHN</name>
<dbReference type="PANTHER" id="PTHR42770:SF18">
    <property type="entry name" value="ARGININE_AGMATINE ANTIPORTER"/>
    <property type="match status" value="1"/>
</dbReference>
<feature type="transmembrane region" description="Helical" evidence="9">
    <location>
        <begin position="374"/>
        <end position="391"/>
    </location>
</feature>
<feature type="transmembrane region" description="Helical" evidence="9">
    <location>
        <begin position="40"/>
        <end position="60"/>
    </location>
</feature>
<dbReference type="Proteomes" id="UP000249066">
    <property type="component" value="Unassembled WGS sequence"/>
</dbReference>
<feature type="transmembrane region" description="Helical" evidence="9">
    <location>
        <begin position="349"/>
        <end position="367"/>
    </location>
</feature>
<protein>
    <recommendedName>
        <fullName evidence="3">Arginine/agmatine antiporter</fullName>
    </recommendedName>
</protein>
<dbReference type="AlphaFoldDB" id="A0A2W5C2G9"/>
<evidence type="ECO:0000256" key="4">
    <source>
        <dbReference type="ARBA" id="ARBA00022475"/>
    </source>
</evidence>
<sequence length="429" mass="44507">MSEKRPFGFWTATALVVGGMIGSGIFMQPAQLAHYGWASVLAWAISIGGALAIAWCLSSLASQMPEETGAIAITASVLGRLVGVLVGWSYWISVWTAVAAIAIAATAYISVFLPALNAQPAYGALCSVALIWLMTLLNLGGARLAGRFQLVTTILKLVPLAVVIVIAAWLAWAGALAPPSLPAGFGVAALTAPVTLTFFPLVGFETASVAAERVQRPEVTIRRATMAGTALTGLLYIVVCSGIVLALPADKLAASAAPFALFVETYWGPGAALMIAAFAAIAAIGALNCWVLIQGEVPLSMARAGLIPRWFAKTRRHDAPARVLILSSVAASLLVLFTVSGSLARLFEIVLLITTSSSLWFYLAVCIAALVRRVATPAALLGAAFALWALWGAGVAPSAFSLLLTLTALPLYLISRGRGAMPRPATPAG</sequence>
<evidence type="ECO:0000256" key="5">
    <source>
        <dbReference type="ARBA" id="ARBA00022692"/>
    </source>
</evidence>
<keyword evidence="5 9" id="KW-0812">Transmembrane</keyword>
<proteinExistence type="inferred from homology"/>
<comment type="function">
    <text evidence="8">Major component of the acid-resistance (AR) system allowing enteric pathogens to survive the acidic environment in the stomach. Exchanges extracellular arginine for its intracellular decarboxylation product agmatine (Agm) thereby expelling intracellular protons. Probably undergoes several conformational states in order to translocate the substrate across the membrane; keeps the substrate accessible to only 1 side of the membrane at a time by opening and closing 3 membrane-internal gates.</text>
</comment>
<feature type="transmembrane region" description="Helical" evidence="9">
    <location>
        <begin position="157"/>
        <end position="177"/>
    </location>
</feature>
<dbReference type="PANTHER" id="PTHR42770">
    <property type="entry name" value="AMINO ACID TRANSPORTER-RELATED"/>
    <property type="match status" value="1"/>
</dbReference>
<feature type="transmembrane region" description="Helical" evidence="9">
    <location>
        <begin position="7"/>
        <end position="28"/>
    </location>
</feature>
<evidence type="ECO:0000313" key="11">
    <source>
        <dbReference type="Proteomes" id="UP000249066"/>
    </source>
</evidence>
<comment type="subcellular location">
    <subcellularLocation>
        <location evidence="1">Cell membrane</location>
        <topology evidence="1">Multi-pass membrane protein</topology>
    </subcellularLocation>
</comment>
<evidence type="ECO:0000256" key="2">
    <source>
        <dbReference type="ARBA" id="ARBA00008220"/>
    </source>
</evidence>
<dbReference type="Gene3D" id="1.20.1740.10">
    <property type="entry name" value="Amino acid/polyamine transporter I"/>
    <property type="match status" value="1"/>
</dbReference>
<dbReference type="InterPro" id="IPR002293">
    <property type="entry name" value="AA/rel_permease1"/>
</dbReference>
<evidence type="ECO:0000313" key="10">
    <source>
        <dbReference type="EMBL" id="PZO89495.1"/>
    </source>
</evidence>
<feature type="transmembrane region" description="Helical" evidence="9">
    <location>
        <begin position="267"/>
        <end position="293"/>
    </location>
</feature>
<dbReference type="PIRSF" id="PIRSF006060">
    <property type="entry name" value="AA_transporter"/>
    <property type="match status" value="1"/>
</dbReference>
<evidence type="ECO:0000256" key="7">
    <source>
        <dbReference type="ARBA" id="ARBA00023136"/>
    </source>
</evidence>